<dbReference type="InterPro" id="IPR059106">
    <property type="entry name" value="WHD_MalT"/>
</dbReference>
<evidence type="ECO:0000259" key="6">
    <source>
        <dbReference type="SMART" id="SM00862"/>
    </source>
</evidence>
<dbReference type="GO" id="GO:0000160">
    <property type="term" value="P:phosphorelay signal transduction system"/>
    <property type="evidence" value="ECO:0007669"/>
    <property type="project" value="InterPro"/>
</dbReference>
<keyword evidence="4" id="KW-0804">Transcription</keyword>
<gene>
    <name evidence="8" type="ORF">CCE01nite_37160</name>
</gene>
<evidence type="ECO:0000256" key="5">
    <source>
        <dbReference type="SAM" id="MobiDB-lite"/>
    </source>
</evidence>
<feature type="domain" description="Bacterial transcriptional activator" evidence="7">
    <location>
        <begin position="850"/>
        <end position="990"/>
    </location>
</feature>
<name>A0A4Y3L0V0_9CELL</name>
<dbReference type="InterPro" id="IPR049945">
    <property type="entry name" value="AAA_22"/>
</dbReference>
<protein>
    <recommendedName>
        <fullName evidence="10">OmpR/PhoB-type domain-containing protein</fullName>
    </recommendedName>
</protein>
<dbReference type="PANTHER" id="PTHR35807:SF1">
    <property type="entry name" value="TRANSCRIPTIONAL REGULATOR REDD"/>
    <property type="match status" value="1"/>
</dbReference>
<dbReference type="InterPro" id="IPR005158">
    <property type="entry name" value="BTAD"/>
</dbReference>
<feature type="compositionally biased region" description="Low complexity" evidence="5">
    <location>
        <begin position="1017"/>
        <end position="1038"/>
    </location>
</feature>
<reference evidence="8" key="1">
    <citation type="submission" date="2019-06" db="EMBL/GenBank/DDBJ databases">
        <title>Whole genome shotgun sequence of Cellulomonas cellasea NBRC 3753.</title>
        <authorList>
            <person name="Hosoyama A."/>
            <person name="Uohara A."/>
            <person name="Ohji S."/>
            <person name="Ichikawa N."/>
        </authorList>
    </citation>
    <scope>NUCLEOTIDE SEQUENCE [LARGE SCALE GENOMIC DNA]</scope>
    <source>
        <strain evidence="8">NBRC 3753</strain>
    </source>
</reference>
<dbReference type="SMART" id="SM01043">
    <property type="entry name" value="BTAD"/>
    <property type="match status" value="1"/>
</dbReference>
<evidence type="ECO:0000256" key="4">
    <source>
        <dbReference type="ARBA" id="ARBA00023163"/>
    </source>
</evidence>
<evidence type="ECO:0000256" key="2">
    <source>
        <dbReference type="ARBA" id="ARBA00023015"/>
    </source>
</evidence>
<keyword evidence="3" id="KW-0238">DNA-binding</keyword>
<keyword evidence="9" id="KW-1185">Reference proteome</keyword>
<dbReference type="Gene3D" id="1.25.40.10">
    <property type="entry name" value="Tetratricopeptide repeat domain"/>
    <property type="match status" value="1"/>
</dbReference>
<accession>A0A4Y3L0V0</accession>
<dbReference type="InterPro" id="IPR001867">
    <property type="entry name" value="OmpR/PhoB-type_DNA-bd"/>
</dbReference>
<dbReference type="GO" id="GO:0006355">
    <property type="term" value="P:regulation of DNA-templated transcription"/>
    <property type="evidence" value="ECO:0007669"/>
    <property type="project" value="InterPro"/>
</dbReference>
<evidence type="ECO:0000313" key="9">
    <source>
        <dbReference type="Proteomes" id="UP000317046"/>
    </source>
</evidence>
<dbReference type="GO" id="GO:0016887">
    <property type="term" value="F:ATP hydrolysis activity"/>
    <property type="evidence" value="ECO:0007669"/>
    <property type="project" value="InterPro"/>
</dbReference>
<evidence type="ECO:0000256" key="1">
    <source>
        <dbReference type="ARBA" id="ARBA00005820"/>
    </source>
</evidence>
<dbReference type="Gene3D" id="3.40.50.300">
    <property type="entry name" value="P-loop containing nucleotide triphosphate hydrolases"/>
    <property type="match status" value="1"/>
</dbReference>
<dbReference type="InterPro" id="IPR016032">
    <property type="entry name" value="Sig_transdc_resp-reg_C-effctor"/>
</dbReference>
<organism evidence="8 9">
    <name type="scientific">Cellulomonas cellasea</name>
    <dbReference type="NCBI Taxonomy" id="43670"/>
    <lineage>
        <taxon>Bacteria</taxon>
        <taxon>Bacillati</taxon>
        <taxon>Actinomycetota</taxon>
        <taxon>Actinomycetes</taxon>
        <taxon>Micrococcales</taxon>
        <taxon>Cellulomonadaceae</taxon>
        <taxon>Cellulomonas</taxon>
    </lineage>
</organism>
<dbReference type="InterPro" id="IPR027417">
    <property type="entry name" value="P-loop_NTPase"/>
</dbReference>
<evidence type="ECO:0000259" key="7">
    <source>
        <dbReference type="SMART" id="SM01043"/>
    </source>
</evidence>
<dbReference type="SMART" id="SM00862">
    <property type="entry name" value="Trans_reg_C"/>
    <property type="match status" value="1"/>
</dbReference>
<sequence>MPRVSGVRRPRLLGALDRVLVTRLGLVVAPPGAGKTTLMAHWAQTVGADVAWLRVERDDVAPERLVDRLAQALGELLDPPPTGASSPAELAVAIERRTAPLVLVLDDLHTIAGSPAEAAVERLLLLAPVNLHVLIGSRRRPGINLVRSELPTAVTVTGEDLAMRASEVQQLFDDVYAAPLAADDAAALAWRTAGWPAGLHLFHLATATLGTTERRTAVAALAQRSRYAEEYLAHEVLQTLPGQHRRFLTRTAVLETLSADRCDALLGTPGTSRRLLTELERLTSAVTRDGDGTRFRCHEALRRHLETQLQEQLGSTQATRWWQQAARVCEQDGAPAEALRLHALARDWDAVRRLLRVGGMPLVRSAGHGLGDVLPVWLQEDDPWASLVLASRLLEDGSLATAAAVADRVRTRLVEDPVGSAWAVRVAAAARTWLPGTGRAPAPEDWVGLLREATRRAPQDAAGRVGPLGDEHRDLVRGLALVLAGDLVQARPLLEACVQRPHADVRTWLAARLALATLDALGGPGPAAGTALDRVVSVADRHGLGWWVRVAHGVAVALVPTPGVDGERVAAGLVEEADRRGDPWGAAVVASALVAAQLRALRLRPAQLDRGLDALCTRWRALDAGVLEAWARSLHAVVAAVGDLPHAEPAAESAEAFARAAGVPGALWVAYGALALSRPGERDELLELASASASASGFGPRPAGWEDALRAVLSPSPATAPTPDADVLLPEVAPVVVRPGPEPVATGPFEVRCFEEFRLLASGVPLGLSRIRPRARSLLRLLALHTGRLTHREQLADTLWGELDPAAALHGLQVALSSLRTLLGSAGVTATLIVRDGDAYGLVLPEGSSCDLLVFDGALAAAARARSGPGDPGRAAGALRAALDVYTGDLLPEEGPAEWVVPAREQYRVRAAEAAATLAALELARGDAAAAAAAATRGVEIDPYRDDAWRTLIEASRLAGDHATAGRAQRRYDEVLAGLGLPPTAGGPVPAVPVVPAVRTGQRGPAPLDRAHVRASPGTRPRPATPTHPRAPGTPRER</sequence>
<dbReference type="Gene3D" id="1.10.10.10">
    <property type="entry name" value="Winged helix-like DNA-binding domain superfamily/Winged helix DNA-binding domain"/>
    <property type="match status" value="1"/>
</dbReference>
<proteinExistence type="inferred from homology"/>
<dbReference type="GO" id="GO:0003677">
    <property type="term" value="F:DNA binding"/>
    <property type="evidence" value="ECO:0007669"/>
    <property type="project" value="UniProtKB-KW"/>
</dbReference>
<dbReference type="SUPFAM" id="SSF46894">
    <property type="entry name" value="C-terminal effector domain of the bipartite response regulators"/>
    <property type="match status" value="1"/>
</dbReference>
<dbReference type="SUPFAM" id="SSF48452">
    <property type="entry name" value="TPR-like"/>
    <property type="match status" value="1"/>
</dbReference>
<dbReference type="PANTHER" id="PTHR35807">
    <property type="entry name" value="TRANSCRIPTIONAL REGULATOR REDD-RELATED"/>
    <property type="match status" value="1"/>
</dbReference>
<evidence type="ECO:0000256" key="3">
    <source>
        <dbReference type="ARBA" id="ARBA00023125"/>
    </source>
</evidence>
<dbReference type="Proteomes" id="UP000317046">
    <property type="component" value="Unassembled WGS sequence"/>
</dbReference>
<comment type="caution">
    <text evidence="8">The sequence shown here is derived from an EMBL/GenBank/DDBJ whole genome shotgun (WGS) entry which is preliminary data.</text>
</comment>
<feature type="region of interest" description="Disordered" evidence="5">
    <location>
        <begin position="998"/>
        <end position="1038"/>
    </location>
</feature>
<dbReference type="EMBL" id="BJLR01000036">
    <property type="protein sequence ID" value="GEA89767.1"/>
    <property type="molecule type" value="Genomic_DNA"/>
</dbReference>
<dbReference type="SUPFAM" id="SSF52540">
    <property type="entry name" value="P-loop containing nucleoside triphosphate hydrolases"/>
    <property type="match status" value="1"/>
</dbReference>
<feature type="domain" description="OmpR/PhoB-type" evidence="6">
    <location>
        <begin position="763"/>
        <end position="842"/>
    </location>
</feature>
<dbReference type="Pfam" id="PF13401">
    <property type="entry name" value="AAA_22"/>
    <property type="match status" value="1"/>
</dbReference>
<dbReference type="AlphaFoldDB" id="A0A4Y3L0V0"/>
<evidence type="ECO:0008006" key="10">
    <source>
        <dbReference type="Google" id="ProtNLM"/>
    </source>
</evidence>
<evidence type="ECO:0000313" key="8">
    <source>
        <dbReference type="EMBL" id="GEA89767.1"/>
    </source>
</evidence>
<keyword evidence="2" id="KW-0805">Transcription regulation</keyword>
<dbReference type="InterPro" id="IPR051677">
    <property type="entry name" value="AfsR-DnrI-RedD_regulator"/>
</dbReference>
<dbReference type="InterPro" id="IPR036388">
    <property type="entry name" value="WH-like_DNA-bd_sf"/>
</dbReference>
<dbReference type="InterPro" id="IPR011990">
    <property type="entry name" value="TPR-like_helical_dom_sf"/>
</dbReference>
<dbReference type="Pfam" id="PF03704">
    <property type="entry name" value="BTAD"/>
    <property type="match status" value="1"/>
</dbReference>
<comment type="similarity">
    <text evidence="1">Belongs to the AfsR/DnrI/RedD regulatory family.</text>
</comment>
<dbReference type="Pfam" id="PF25873">
    <property type="entry name" value="WHD_MalT"/>
    <property type="match status" value="1"/>
</dbReference>